<dbReference type="PANTHER" id="PTHR47784:SF5">
    <property type="entry name" value="STEROL UPTAKE CONTROL PROTEIN 2"/>
    <property type="match status" value="1"/>
</dbReference>
<keyword evidence="2" id="KW-1185">Reference proteome</keyword>
<evidence type="ECO:0000313" key="2">
    <source>
        <dbReference type="Proteomes" id="UP000637239"/>
    </source>
</evidence>
<name>A0A7R7VS01_ASPCH</name>
<dbReference type="RefSeq" id="XP_043138264.1">
    <property type="nucleotide sequence ID" value="XM_043280712.1"/>
</dbReference>
<reference evidence="1" key="1">
    <citation type="submission" date="2021-01" db="EMBL/GenBank/DDBJ databases">
        <authorList>
            <consortium name="Aspergillus chevalieri M1 genome sequencing consortium"/>
            <person name="Kazuki M."/>
            <person name="Futagami T."/>
        </authorList>
    </citation>
    <scope>NUCLEOTIDE SEQUENCE</scope>
    <source>
        <strain evidence="1">M1</strain>
    </source>
</reference>
<dbReference type="GO" id="GO:0001228">
    <property type="term" value="F:DNA-binding transcription activator activity, RNA polymerase II-specific"/>
    <property type="evidence" value="ECO:0007669"/>
    <property type="project" value="TreeGrafter"/>
</dbReference>
<dbReference type="AlphaFoldDB" id="A0A7R7VS01"/>
<dbReference type="EMBL" id="AP024420">
    <property type="protein sequence ID" value="BCR89742.1"/>
    <property type="molecule type" value="Genomic_DNA"/>
</dbReference>
<evidence type="ECO:0000313" key="1">
    <source>
        <dbReference type="EMBL" id="BCR89742.1"/>
    </source>
</evidence>
<dbReference type="Pfam" id="PF11951">
    <property type="entry name" value="Fungal_trans_2"/>
    <property type="match status" value="1"/>
</dbReference>
<accession>A0A7R7VS01</accession>
<proteinExistence type="predicted"/>
<dbReference type="InterPro" id="IPR021858">
    <property type="entry name" value="Fun_TF"/>
</dbReference>
<gene>
    <name evidence="1" type="ORF">ACHE_50940S</name>
</gene>
<dbReference type="Proteomes" id="UP000637239">
    <property type="component" value="Chromosome 5"/>
</dbReference>
<organism evidence="1 2">
    <name type="scientific">Aspergillus chevalieri</name>
    <name type="common">Eurotium chevalieri</name>
    <dbReference type="NCBI Taxonomy" id="182096"/>
    <lineage>
        <taxon>Eukaryota</taxon>
        <taxon>Fungi</taxon>
        <taxon>Dikarya</taxon>
        <taxon>Ascomycota</taxon>
        <taxon>Pezizomycotina</taxon>
        <taxon>Eurotiomycetes</taxon>
        <taxon>Eurotiomycetidae</taxon>
        <taxon>Eurotiales</taxon>
        <taxon>Aspergillaceae</taxon>
        <taxon>Aspergillus</taxon>
        <taxon>Aspergillus subgen. Aspergillus</taxon>
    </lineage>
</organism>
<dbReference type="PANTHER" id="PTHR47784">
    <property type="entry name" value="STEROL UPTAKE CONTROL PROTEIN 2"/>
    <property type="match status" value="1"/>
</dbReference>
<protein>
    <recommendedName>
        <fullName evidence="3">C6 transcription factor</fullName>
    </recommendedName>
</protein>
<reference evidence="1" key="2">
    <citation type="submission" date="2021-02" db="EMBL/GenBank/DDBJ databases">
        <title>Aspergillus chevalieri M1 genome sequence.</title>
        <authorList>
            <person name="Kadooka C."/>
            <person name="Mori K."/>
            <person name="Futagami T."/>
        </authorList>
    </citation>
    <scope>NUCLEOTIDE SEQUENCE</scope>
    <source>
        <strain evidence="1">M1</strain>
    </source>
</reference>
<dbReference type="InterPro" id="IPR053157">
    <property type="entry name" value="Sterol_Uptake_Regulator"/>
</dbReference>
<sequence>MHHFTAIVCSTLSDREDVQNVWGMVLPQISFSCDYLLHGILAFSALHIAIQKSEQSEDYLNCSMLHLHYALNTYRRSLSTISAQNCISLFAFSSLIVVHVCALPGADGSGPSTRKAISLFNMCRGVETILRPYLSLIRESPMKPLFRDDYHRMDKQLSRSPHSNAILPVDFENRISQLRQFIAACPLEPGEKSTYLDALLSLEVSFDIIDKATIPLECGMAFAWPIMLPLKFIDFLQENRPLSLVLLSYHCVTLNRLNKFWFLREWDKALLTEIWCLIPLDLRSWVEWPKAVCGV</sequence>
<dbReference type="KEGG" id="ache:ACHE_50940S"/>
<dbReference type="GeneID" id="66984100"/>
<evidence type="ECO:0008006" key="3">
    <source>
        <dbReference type="Google" id="ProtNLM"/>
    </source>
</evidence>